<name>A0A5E4NT22_9HEMI</name>
<keyword evidence="3" id="KW-1185">Reference proteome</keyword>
<dbReference type="Proteomes" id="UP000325440">
    <property type="component" value="Unassembled WGS sequence"/>
</dbReference>
<evidence type="ECO:0000313" key="3">
    <source>
        <dbReference type="Proteomes" id="UP000325440"/>
    </source>
</evidence>
<feature type="region of interest" description="Disordered" evidence="1">
    <location>
        <begin position="128"/>
        <end position="174"/>
    </location>
</feature>
<feature type="compositionally biased region" description="Polar residues" evidence="1">
    <location>
        <begin position="128"/>
        <end position="149"/>
    </location>
</feature>
<gene>
    <name evidence="2" type="ORF">CINCED_3A016602</name>
</gene>
<sequence>MNQQSASSRPQQPPMSVMTQLAAYYPQPVEPYMNTSNQPLYQPLYQVFQPYSINSPPPTLLGSIRNNHSKYQNNLHELEHAELQPGPQQAAPENRRHRRPRYARIQRRLNQRLGKLDNCISIKFEESVNPSDCNSSHCLGNGDNRNQMSPKKKPFNEPSDKNSQSQEKNELCGN</sequence>
<protein>
    <submittedName>
        <fullName evidence="2">Uncharacterized protein</fullName>
    </submittedName>
</protein>
<evidence type="ECO:0000256" key="1">
    <source>
        <dbReference type="SAM" id="MobiDB-lite"/>
    </source>
</evidence>
<accession>A0A5E4NT22</accession>
<dbReference type="EMBL" id="CABPRJ010002399">
    <property type="protein sequence ID" value="VVC45315.1"/>
    <property type="molecule type" value="Genomic_DNA"/>
</dbReference>
<feature type="region of interest" description="Disordered" evidence="1">
    <location>
        <begin position="74"/>
        <end position="101"/>
    </location>
</feature>
<dbReference type="AlphaFoldDB" id="A0A5E4NT22"/>
<evidence type="ECO:0000313" key="2">
    <source>
        <dbReference type="EMBL" id="VVC45315.1"/>
    </source>
</evidence>
<proteinExistence type="predicted"/>
<reference evidence="2 3" key="1">
    <citation type="submission" date="2019-08" db="EMBL/GenBank/DDBJ databases">
        <authorList>
            <person name="Alioto T."/>
            <person name="Alioto T."/>
            <person name="Gomez Garrido J."/>
        </authorList>
    </citation>
    <scope>NUCLEOTIDE SEQUENCE [LARGE SCALE GENOMIC DNA]</scope>
</reference>
<organism evidence="2 3">
    <name type="scientific">Cinara cedri</name>
    <dbReference type="NCBI Taxonomy" id="506608"/>
    <lineage>
        <taxon>Eukaryota</taxon>
        <taxon>Metazoa</taxon>
        <taxon>Ecdysozoa</taxon>
        <taxon>Arthropoda</taxon>
        <taxon>Hexapoda</taxon>
        <taxon>Insecta</taxon>
        <taxon>Pterygota</taxon>
        <taxon>Neoptera</taxon>
        <taxon>Paraneoptera</taxon>
        <taxon>Hemiptera</taxon>
        <taxon>Sternorrhyncha</taxon>
        <taxon>Aphidomorpha</taxon>
        <taxon>Aphidoidea</taxon>
        <taxon>Aphididae</taxon>
        <taxon>Lachninae</taxon>
        <taxon>Cinara</taxon>
    </lineage>
</organism>